<feature type="region of interest" description="Disordered" evidence="1">
    <location>
        <begin position="103"/>
        <end position="142"/>
    </location>
</feature>
<evidence type="ECO:0000256" key="1">
    <source>
        <dbReference type="SAM" id="MobiDB-lite"/>
    </source>
</evidence>
<evidence type="ECO:0000313" key="2">
    <source>
        <dbReference type="EMBL" id="JAS03823.1"/>
    </source>
</evidence>
<protein>
    <submittedName>
        <fullName evidence="2">Uncharacterized protein</fullName>
    </submittedName>
</protein>
<reference evidence="2" key="1">
    <citation type="submission" date="2016-03" db="EMBL/GenBank/DDBJ databases">
        <authorList>
            <person name="Ploux O."/>
        </authorList>
    </citation>
    <scope>NUCLEOTIDE SEQUENCE</scope>
    <source>
        <tissue evidence="2">Mantle</tissue>
    </source>
</reference>
<sequence>MNFYNDRLGVCLSKRETACSISFLGSDVLLGMLETEVRVLRPCGRNPAKGDTEPALIAPSPLPPSLPARIRFAISGRTIRPADPCSAPAAARALIPRLINLGSSIEGGKRGRPRNRGGIRGSKGEPIGNLGSPRGIRSRRGI</sequence>
<dbReference type="AlphaFoldDB" id="A0A194ANM5"/>
<proteinExistence type="predicted"/>
<dbReference type="EMBL" id="GELH01000449">
    <property type="protein sequence ID" value="JAS03823.1"/>
    <property type="molecule type" value="Transcribed_RNA"/>
</dbReference>
<name>A0A194ANM5_PINFU</name>
<organism evidence="2">
    <name type="scientific">Pinctada fucata</name>
    <name type="common">Akoya pearl oyster</name>
    <name type="synonym">Pinctada imbricata fucata</name>
    <dbReference type="NCBI Taxonomy" id="50426"/>
    <lineage>
        <taxon>Eukaryota</taxon>
        <taxon>Metazoa</taxon>
        <taxon>Spiralia</taxon>
        <taxon>Lophotrochozoa</taxon>
        <taxon>Mollusca</taxon>
        <taxon>Bivalvia</taxon>
        <taxon>Autobranchia</taxon>
        <taxon>Pteriomorphia</taxon>
        <taxon>Pterioida</taxon>
        <taxon>Pterioidea</taxon>
        <taxon>Pteriidae</taxon>
        <taxon>Pinctada</taxon>
    </lineage>
</organism>
<accession>A0A194ANM5</accession>
<dbReference type="EMBL" id="GELH01000450">
    <property type="protein sequence ID" value="JAS03822.1"/>
    <property type="molecule type" value="Transcribed_RNA"/>
</dbReference>